<evidence type="ECO:0000256" key="7">
    <source>
        <dbReference type="SAM" id="MobiDB-lite"/>
    </source>
</evidence>
<evidence type="ECO:0000256" key="3">
    <source>
        <dbReference type="ARBA" id="ARBA00023015"/>
    </source>
</evidence>
<accession>R4XFB3</accession>
<proteinExistence type="inferred from homology"/>
<dbReference type="InterPro" id="IPR045127">
    <property type="entry name" value="TAF11-like"/>
</dbReference>
<dbReference type="Pfam" id="PF04719">
    <property type="entry name" value="TAFII28"/>
    <property type="match status" value="1"/>
</dbReference>
<comment type="similarity">
    <text evidence="2">Belongs to the TAF11 family.</text>
</comment>
<keyword evidence="3" id="KW-0805">Transcription regulation</keyword>
<evidence type="ECO:0000256" key="4">
    <source>
        <dbReference type="ARBA" id="ARBA00023163"/>
    </source>
</evidence>
<dbReference type="EMBL" id="CAHR02000125">
    <property type="protein sequence ID" value="CCG83131.1"/>
    <property type="molecule type" value="Genomic_DNA"/>
</dbReference>
<dbReference type="InterPro" id="IPR009072">
    <property type="entry name" value="Histone-fold"/>
</dbReference>
<dbReference type="GO" id="GO:0046982">
    <property type="term" value="F:protein heterodimerization activity"/>
    <property type="evidence" value="ECO:0007669"/>
    <property type="project" value="InterPro"/>
</dbReference>
<dbReference type="InterPro" id="IPR006809">
    <property type="entry name" value="TAFII28_dom"/>
</dbReference>
<keyword evidence="10" id="KW-1185">Reference proteome</keyword>
<dbReference type="OrthoDB" id="28335at2759"/>
<evidence type="ECO:0000313" key="10">
    <source>
        <dbReference type="Proteomes" id="UP000013776"/>
    </source>
</evidence>
<dbReference type="AlphaFoldDB" id="R4XFB3"/>
<dbReference type="Proteomes" id="UP000013776">
    <property type="component" value="Unassembled WGS sequence"/>
</dbReference>
<evidence type="ECO:0000313" key="9">
    <source>
        <dbReference type="EMBL" id="CCG83131.1"/>
    </source>
</evidence>
<feature type="compositionally biased region" description="Polar residues" evidence="7">
    <location>
        <begin position="16"/>
        <end position="27"/>
    </location>
</feature>
<dbReference type="GO" id="GO:0005669">
    <property type="term" value="C:transcription factor TFIID complex"/>
    <property type="evidence" value="ECO:0007669"/>
    <property type="project" value="InterPro"/>
</dbReference>
<dbReference type="VEuPathDB" id="FungiDB:TAPDE_003267"/>
<dbReference type="GO" id="GO:0051123">
    <property type="term" value="P:RNA polymerase II preinitiation complex assembly"/>
    <property type="evidence" value="ECO:0007669"/>
    <property type="project" value="InterPro"/>
</dbReference>
<keyword evidence="5" id="KW-0539">Nucleus</keyword>
<name>R4XFB3_TAPDE</name>
<dbReference type="Gene3D" id="1.10.20.10">
    <property type="entry name" value="Histone, subunit A"/>
    <property type="match status" value="1"/>
</dbReference>
<dbReference type="CDD" id="cd08048">
    <property type="entry name" value="HFD_TAF11"/>
    <property type="match status" value="1"/>
</dbReference>
<dbReference type="FunFam" id="1.10.20.10:FF:000061">
    <property type="entry name" value="TFIID subunit"/>
    <property type="match status" value="1"/>
</dbReference>
<organism evidence="9 10">
    <name type="scientific">Taphrina deformans (strain PYCC 5710 / ATCC 11124 / CBS 356.35 / IMI 108563 / JCM 9778 / NBRC 8474)</name>
    <name type="common">Peach leaf curl fungus</name>
    <name type="synonym">Lalaria deformans</name>
    <dbReference type="NCBI Taxonomy" id="1097556"/>
    <lineage>
        <taxon>Eukaryota</taxon>
        <taxon>Fungi</taxon>
        <taxon>Dikarya</taxon>
        <taxon>Ascomycota</taxon>
        <taxon>Taphrinomycotina</taxon>
        <taxon>Taphrinomycetes</taxon>
        <taxon>Taphrinales</taxon>
        <taxon>Taphrinaceae</taxon>
        <taxon>Taphrina</taxon>
    </lineage>
</organism>
<evidence type="ECO:0000256" key="6">
    <source>
        <dbReference type="ARBA" id="ARBA00072882"/>
    </source>
</evidence>
<evidence type="ECO:0000256" key="5">
    <source>
        <dbReference type="ARBA" id="ARBA00023242"/>
    </source>
</evidence>
<dbReference type="PANTHER" id="PTHR13218">
    <property type="entry name" value="TRANSCRIPTION INITIATION FACTOR TFIID SUBUNIT 11-RELATED"/>
    <property type="match status" value="1"/>
</dbReference>
<dbReference type="STRING" id="1097556.R4XFB3"/>
<keyword evidence="4" id="KW-0804">Transcription</keyword>
<feature type="compositionally biased region" description="Polar residues" evidence="7">
    <location>
        <begin position="35"/>
        <end position="44"/>
    </location>
</feature>
<evidence type="ECO:0000259" key="8">
    <source>
        <dbReference type="Pfam" id="PF04719"/>
    </source>
</evidence>
<evidence type="ECO:0000256" key="1">
    <source>
        <dbReference type="ARBA" id="ARBA00004123"/>
    </source>
</evidence>
<evidence type="ECO:0000256" key="2">
    <source>
        <dbReference type="ARBA" id="ARBA00009788"/>
    </source>
</evidence>
<dbReference type="PANTHER" id="PTHR13218:SF8">
    <property type="entry name" value="TRANSCRIPTION INITIATION FACTOR TFIID SUBUNIT 11"/>
    <property type="match status" value="1"/>
</dbReference>
<dbReference type="SUPFAM" id="SSF47113">
    <property type="entry name" value="Histone-fold"/>
    <property type="match status" value="1"/>
</dbReference>
<sequence length="185" mass="20452">MSSRATSPTKAAARLYQSTSKEVSTPRASGGRSISGHTKASTIGGTHENDGDADSSDIDEADFGMETLANYQETTAEKTRMKILLDSFNQGQMARYEVFRRVKLNTLSVKRLANAILSQTLPQNIAVVIAGSGKVFVSEIVERARHVQRIREQSGPLTPEHLREAYRQYKVENGLVSRTGRRILR</sequence>
<comment type="caution">
    <text evidence="9">The sequence shown here is derived from an EMBL/GenBank/DDBJ whole genome shotgun (WGS) entry which is preliminary data.</text>
</comment>
<reference evidence="9 10" key="1">
    <citation type="journal article" date="2013" name="MBio">
        <title>Genome sequencing of the plant pathogen Taphrina deformans, the causal agent of peach leaf curl.</title>
        <authorList>
            <person name="Cisse O.H."/>
            <person name="Almeida J.M.G.C.F."/>
            <person name="Fonseca A."/>
            <person name="Kumar A.A."/>
            <person name="Salojaervi J."/>
            <person name="Overmyer K."/>
            <person name="Hauser P.M."/>
            <person name="Pagni M."/>
        </authorList>
    </citation>
    <scope>NUCLEOTIDE SEQUENCE [LARGE SCALE GENOMIC DNA]</scope>
    <source>
        <strain evidence="10">PYCC 5710 / ATCC 11124 / CBS 356.35 / IMI 108563 / JCM 9778 / NBRC 8474</strain>
    </source>
</reference>
<comment type="subcellular location">
    <subcellularLocation>
        <location evidence="1">Nucleus</location>
    </subcellularLocation>
</comment>
<dbReference type="eggNOG" id="KOG3219">
    <property type="taxonomic scope" value="Eukaryota"/>
</dbReference>
<feature type="domain" description="TAFII28-like protein" evidence="8">
    <location>
        <begin position="83"/>
        <end position="168"/>
    </location>
</feature>
<dbReference type="GO" id="GO:0016251">
    <property type="term" value="F:RNA polymerase II general transcription initiation factor activity"/>
    <property type="evidence" value="ECO:0007669"/>
    <property type="project" value="TreeGrafter"/>
</dbReference>
<feature type="region of interest" description="Disordered" evidence="7">
    <location>
        <begin position="1"/>
        <end position="58"/>
    </location>
</feature>
<gene>
    <name evidence="9" type="ORF">TAPDE_003267</name>
</gene>
<protein>
    <recommendedName>
        <fullName evidence="6">Transcription initiation factor TFIID subunit 11</fullName>
    </recommendedName>
</protein>